<reference evidence="2" key="2">
    <citation type="submission" date="2025-09" db="UniProtKB">
        <authorList>
            <consortium name="Ensembl"/>
        </authorList>
    </citation>
    <scope>IDENTIFICATION</scope>
</reference>
<dbReference type="AlphaFoldDB" id="A0A8D2LBP5"/>
<keyword evidence="1" id="KW-0732">Signal</keyword>
<dbReference type="Proteomes" id="UP000694545">
    <property type="component" value="Unplaced"/>
</dbReference>
<organism evidence="2 3">
    <name type="scientific">Varanus komodoensis</name>
    <name type="common">Komodo dragon</name>
    <dbReference type="NCBI Taxonomy" id="61221"/>
    <lineage>
        <taxon>Eukaryota</taxon>
        <taxon>Metazoa</taxon>
        <taxon>Chordata</taxon>
        <taxon>Craniata</taxon>
        <taxon>Vertebrata</taxon>
        <taxon>Euteleostomi</taxon>
        <taxon>Lepidosauria</taxon>
        <taxon>Squamata</taxon>
        <taxon>Bifurcata</taxon>
        <taxon>Unidentata</taxon>
        <taxon>Episquamata</taxon>
        <taxon>Toxicofera</taxon>
        <taxon>Anguimorpha</taxon>
        <taxon>Paleoanguimorpha</taxon>
        <taxon>Varanoidea</taxon>
        <taxon>Varanidae</taxon>
        <taxon>Varanus</taxon>
    </lineage>
</organism>
<dbReference type="Ensembl" id="ENSVKKT00000020480.1">
    <property type="protein sequence ID" value="ENSVKKP00000019990.1"/>
    <property type="gene ID" value="ENSVKKG00000013516.1"/>
</dbReference>
<proteinExistence type="predicted"/>
<feature type="chain" id="PRO_5034275606" description="Secreted protein" evidence="1">
    <location>
        <begin position="25"/>
        <end position="82"/>
    </location>
</feature>
<name>A0A8D2LBP5_VARKO</name>
<sequence length="82" mass="9176">MKTGFFLPLKSVVVPCWRLVGVACASAIAARYSRELIGMIGQVCDSAANYQCLNYTWWPHMGQRSAWKTQALVHIFACMYAS</sequence>
<evidence type="ECO:0000256" key="1">
    <source>
        <dbReference type="SAM" id="SignalP"/>
    </source>
</evidence>
<protein>
    <recommendedName>
        <fullName evidence="4">Secreted protein</fullName>
    </recommendedName>
</protein>
<accession>A0A8D2LBP5</accession>
<feature type="signal peptide" evidence="1">
    <location>
        <begin position="1"/>
        <end position="24"/>
    </location>
</feature>
<reference evidence="2" key="1">
    <citation type="submission" date="2025-08" db="UniProtKB">
        <authorList>
            <consortium name="Ensembl"/>
        </authorList>
    </citation>
    <scope>IDENTIFICATION</scope>
</reference>
<keyword evidence="3" id="KW-1185">Reference proteome</keyword>
<evidence type="ECO:0000313" key="3">
    <source>
        <dbReference type="Proteomes" id="UP000694545"/>
    </source>
</evidence>
<evidence type="ECO:0008006" key="4">
    <source>
        <dbReference type="Google" id="ProtNLM"/>
    </source>
</evidence>
<evidence type="ECO:0000313" key="2">
    <source>
        <dbReference type="Ensembl" id="ENSVKKP00000019990.1"/>
    </source>
</evidence>